<keyword evidence="1" id="KW-0732">Signal</keyword>
<dbReference type="RefSeq" id="WP_008846268.1">
    <property type="nucleotide sequence ID" value="NZ_BAEN01000076.1"/>
</dbReference>
<dbReference type="STRING" id="1127673.GLIP_3855"/>
<protein>
    <submittedName>
        <fullName evidence="2">Uncharacterized protein</fullName>
    </submittedName>
</protein>
<organism evidence="2 3">
    <name type="scientific">Aliiglaciecola lipolytica E3</name>
    <dbReference type="NCBI Taxonomy" id="1127673"/>
    <lineage>
        <taxon>Bacteria</taxon>
        <taxon>Pseudomonadati</taxon>
        <taxon>Pseudomonadota</taxon>
        <taxon>Gammaproteobacteria</taxon>
        <taxon>Alteromonadales</taxon>
        <taxon>Alteromonadaceae</taxon>
        <taxon>Aliiglaciecola</taxon>
    </lineage>
</organism>
<dbReference type="EMBL" id="BAEN01000076">
    <property type="protein sequence ID" value="GAC16466.1"/>
    <property type="molecule type" value="Genomic_DNA"/>
</dbReference>
<feature type="chain" id="PRO_5003896928" evidence="1">
    <location>
        <begin position="25"/>
        <end position="360"/>
    </location>
</feature>
<evidence type="ECO:0000313" key="2">
    <source>
        <dbReference type="EMBL" id="GAC16466.1"/>
    </source>
</evidence>
<evidence type="ECO:0000313" key="3">
    <source>
        <dbReference type="Proteomes" id="UP000006334"/>
    </source>
</evidence>
<reference evidence="2 3" key="1">
    <citation type="journal article" date="2017" name="Antonie Van Leeuwenhoek">
        <title>Rhizobium rhizosphaerae sp. nov., a novel species isolated from rice rhizosphere.</title>
        <authorList>
            <person name="Zhao J.J."/>
            <person name="Zhang J."/>
            <person name="Zhang R.J."/>
            <person name="Zhang C.W."/>
            <person name="Yin H.Q."/>
            <person name="Zhang X.X."/>
        </authorList>
    </citation>
    <scope>NUCLEOTIDE SEQUENCE [LARGE SCALE GENOMIC DNA]</scope>
    <source>
        <strain evidence="2 3">E3</strain>
    </source>
</reference>
<dbReference type="Gene3D" id="2.115.10.20">
    <property type="entry name" value="Glycosyl hydrolase domain, family 43"/>
    <property type="match status" value="1"/>
</dbReference>
<dbReference type="CDD" id="cd08994">
    <property type="entry name" value="GH43_62_32_68_117_130-like"/>
    <property type="match status" value="1"/>
</dbReference>
<name>K6XXT4_9ALTE</name>
<comment type="caution">
    <text evidence="2">The sequence shown here is derived from an EMBL/GenBank/DDBJ whole genome shotgun (WGS) entry which is preliminary data.</text>
</comment>
<dbReference type="InterPro" id="IPR023296">
    <property type="entry name" value="Glyco_hydro_beta-prop_sf"/>
</dbReference>
<accession>K6XXT4</accession>
<dbReference type="SUPFAM" id="SSF75005">
    <property type="entry name" value="Arabinanase/levansucrase/invertase"/>
    <property type="match status" value="1"/>
</dbReference>
<dbReference type="AlphaFoldDB" id="K6XXT4"/>
<dbReference type="Proteomes" id="UP000006334">
    <property type="component" value="Unassembled WGS sequence"/>
</dbReference>
<sequence length="360" mass="40260">MMKRQFSAKKLLASLSLLPFFCLAQNAEFDYQHLGVAVESKGMHVWGSSPIIGPKGKVHLYVAQWPTDTQSNFSGWFKDCEIAHYISDSPEGPFEFVRVAVPDQNGTFNSPHNPTIKQIDGRYVLSFIVNENNKLATQRIVMYVADDLNDTWKPAAGGEPDGTILRKSNNPSDWNYTAKLGVSNPSLIKHNGKYLLYNKSVVKKTPEAKRGSYTYGVAVADKLEGPYRHHPTQVTKVGMPIEDAYAFTFNNRVYMLGRDFGSKKGSHGGGLLWKSEDGFNFPNHQVTRSFEHLSHYLGEDALRNAIVHRGDKTGRLERPQILFVDDKPAYLYLATGTNPKSGFGSRSHVFKMVPQNPSAD</sequence>
<keyword evidence="3" id="KW-1185">Reference proteome</keyword>
<evidence type="ECO:0000256" key="1">
    <source>
        <dbReference type="SAM" id="SignalP"/>
    </source>
</evidence>
<dbReference type="eggNOG" id="COG1621">
    <property type="taxonomic scope" value="Bacteria"/>
</dbReference>
<proteinExistence type="predicted"/>
<gene>
    <name evidence="2" type="ORF">GLIP_3855</name>
</gene>
<feature type="signal peptide" evidence="1">
    <location>
        <begin position="1"/>
        <end position="24"/>
    </location>
</feature>